<evidence type="ECO:0000256" key="8">
    <source>
        <dbReference type="ARBA" id="ARBA00023159"/>
    </source>
</evidence>
<keyword evidence="9 10" id="KW-0804">Transcription</keyword>
<dbReference type="InterPro" id="IPR036963">
    <property type="entry name" value="Tat_dom_sf"/>
</dbReference>
<dbReference type="PRINTS" id="PR00055">
    <property type="entry name" value="HIVTATDOMAIN"/>
</dbReference>
<feature type="compositionally biased region" description="Pro residues" evidence="11">
    <location>
        <begin position="1"/>
        <end position="12"/>
    </location>
</feature>
<organismHost>
    <name type="scientific">Homo sapiens</name>
    <name type="common">Human</name>
    <dbReference type="NCBI Taxonomy" id="9606"/>
</organismHost>
<feature type="region of interest" description="Disordered" evidence="11">
    <location>
        <begin position="47"/>
        <end position="79"/>
    </location>
</feature>
<keyword evidence="6 10" id="KW-0694">RNA-binding</keyword>
<dbReference type="InterPro" id="IPR001831">
    <property type="entry name" value="IV_Tat"/>
</dbReference>
<dbReference type="Pfam" id="PF00539">
    <property type="entry name" value="Tat"/>
    <property type="match status" value="1"/>
</dbReference>
<dbReference type="EMBL" id="KU168293">
    <property type="protein sequence ID" value="ALX35426.1"/>
    <property type="molecule type" value="Genomic_RNA"/>
</dbReference>
<evidence type="ECO:0000256" key="1">
    <source>
        <dbReference type="ARBA" id="ARBA00004307"/>
    </source>
</evidence>
<evidence type="ECO:0000256" key="9">
    <source>
        <dbReference type="ARBA" id="ARBA00023163"/>
    </source>
</evidence>
<comment type="subcellular location">
    <subcellularLocation>
        <location evidence="1 10">Host nucleus</location>
        <location evidence="1 10">Host nucleolus</location>
    </subcellularLocation>
</comment>
<dbReference type="GO" id="GO:0050434">
    <property type="term" value="P:positive regulation of viral transcription"/>
    <property type="evidence" value="ECO:0007669"/>
    <property type="project" value="InterPro"/>
</dbReference>
<keyword evidence="8 10" id="KW-0010">Activator</keyword>
<evidence type="ECO:0000256" key="10">
    <source>
        <dbReference type="RuleBase" id="RU003311"/>
    </source>
</evidence>
<evidence type="ECO:0000256" key="7">
    <source>
        <dbReference type="ARBA" id="ARBA00023015"/>
    </source>
</evidence>
<evidence type="ECO:0000256" key="2">
    <source>
        <dbReference type="ARBA" id="ARBA00009398"/>
    </source>
</evidence>
<evidence type="ECO:0000256" key="4">
    <source>
        <dbReference type="ARBA" id="ARBA00022562"/>
    </source>
</evidence>
<dbReference type="GO" id="GO:0001070">
    <property type="term" value="F:RNA-binding transcription regulator activity"/>
    <property type="evidence" value="ECO:0007669"/>
    <property type="project" value="InterPro"/>
</dbReference>
<organism evidence="12 13">
    <name type="scientific">Human immunodeficiency virus type 1</name>
    <name type="common">HIV-1</name>
    <dbReference type="NCBI Taxonomy" id="11676"/>
    <lineage>
        <taxon>Viruses</taxon>
        <taxon>Riboviria</taxon>
        <taxon>Pararnavirae</taxon>
        <taxon>Artverviricota</taxon>
        <taxon>Revtraviricetes</taxon>
        <taxon>Ortervirales</taxon>
        <taxon>Retroviridae</taxon>
        <taxon>Orthoretrovirinae</taxon>
        <taxon>Lentivirus</taxon>
        <taxon>Lentivirus humimdef1</taxon>
    </lineage>
</organism>
<keyword evidence="4 10" id="KW-1048">Host nucleus</keyword>
<name>A0A0U4F0Q8_HV1</name>
<feature type="region of interest" description="Disordered" evidence="11">
    <location>
        <begin position="1"/>
        <end position="21"/>
    </location>
</feature>
<reference evidence="12 13" key="1">
    <citation type="journal article" date="2015" name="J. Clin. Microbiol.">
        <title>A PAN-HIV STRATEGY FOR COMPLETE GENOME SEQUENCING.</title>
        <authorList>
            <person name="Berg M.G."/>
            <person name="Yamaguchi J."/>
            <person name="Alessandri-Gradt E."/>
            <person name="Tell R.W."/>
            <person name="Plantier J.C."/>
            <person name="Brennan C.A."/>
        </authorList>
    </citation>
    <scope>NUCLEOTIDE SEQUENCE [LARGE SCALE GENOMIC DNA]</scope>
    <source>
        <strain evidence="12">LA50YBF16</strain>
    </source>
</reference>
<accession>A0A0U4F0Q8</accession>
<sequence length="79" mass="8984">MDPVDPEMPPWHHPGSSPQTPCNSCYCKGCCYHCIVCFTKKGLGISYGRKKRRRPTAAERRTDNKDPVPEQSPTITHRK</sequence>
<dbReference type="GO" id="GO:0003723">
    <property type="term" value="F:RNA binding"/>
    <property type="evidence" value="ECO:0007669"/>
    <property type="project" value="UniProtKB-KW"/>
</dbReference>
<protein>
    <recommendedName>
        <fullName evidence="3 10">Protein Tat</fullName>
    </recommendedName>
</protein>
<dbReference type="GO" id="GO:0044196">
    <property type="term" value="C:host cell nucleolus"/>
    <property type="evidence" value="ECO:0007669"/>
    <property type="project" value="UniProtKB-SubCell"/>
</dbReference>
<evidence type="ECO:0000256" key="6">
    <source>
        <dbReference type="ARBA" id="ARBA00022884"/>
    </source>
</evidence>
<proteinExistence type="inferred from homology"/>
<comment type="similarity">
    <text evidence="2 10">Belongs to the lentiviruses Tat family.</text>
</comment>
<evidence type="ECO:0000313" key="13">
    <source>
        <dbReference type="Proteomes" id="UP000152070"/>
    </source>
</evidence>
<evidence type="ECO:0000313" key="12">
    <source>
        <dbReference type="EMBL" id="ALX35426.1"/>
    </source>
</evidence>
<evidence type="ECO:0000256" key="11">
    <source>
        <dbReference type="SAM" id="MobiDB-lite"/>
    </source>
</evidence>
<evidence type="ECO:0000256" key="3">
    <source>
        <dbReference type="ARBA" id="ARBA00022376"/>
    </source>
</evidence>
<keyword evidence="7 10" id="KW-0805">Transcription regulation</keyword>
<dbReference type="Proteomes" id="UP000152070">
    <property type="component" value="Genome"/>
</dbReference>
<feature type="compositionally biased region" description="Basic and acidic residues" evidence="11">
    <location>
        <begin position="56"/>
        <end position="68"/>
    </location>
</feature>
<keyword evidence="5" id="KW-0945">Host-virus interaction</keyword>
<evidence type="ECO:0000256" key="5">
    <source>
        <dbReference type="ARBA" id="ARBA00022581"/>
    </source>
</evidence>
<dbReference type="Gene3D" id="4.10.20.10">
    <property type="entry name" value="Tat domain"/>
    <property type="match status" value="1"/>
</dbReference>